<evidence type="ECO:0000313" key="2">
    <source>
        <dbReference type="Proteomes" id="UP000276133"/>
    </source>
</evidence>
<protein>
    <submittedName>
        <fullName evidence="1">Uncharacterized protein</fullName>
    </submittedName>
</protein>
<accession>A0A3M7T4K2</accession>
<dbReference type="EMBL" id="REGN01000293">
    <property type="protein sequence ID" value="RNA42964.1"/>
    <property type="molecule type" value="Genomic_DNA"/>
</dbReference>
<evidence type="ECO:0000313" key="1">
    <source>
        <dbReference type="EMBL" id="RNA42964.1"/>
    </source>
</evidence>
<sequence length="69" mass="8152">MHQSSKKQFKISFKKSKCFILHIDKRNIYKIVLGTVQTAIDAAKNFFDREQNNRPRSGIRNISIEKNDR</sequence>
<reference evidence="1 2" key="1">
    <citation type="journal article" date="2018" name="Sci. Rep.">
        <title>Genomic signatures of local adaptation to the degree of environmental predictability in rotifers.</title>
        <authorList>
            <person name="Franch-Gras L."/>
            <person name="Hahn C."/>
            <person name="Garcia-Roger E.M."/>
            <person name="Carmona M.J."/>
            <person name="Serra M."/>
            <person name="Gomez A."/>
        </authorList>
    </citation>
    <scope>NUCLEOTIDE SEQUENCE [LARGE SCALE GENOMIC DNA]</scope>
    <source>
        <strain evidence="1">HYR1</strain>
    </source>
</reference>
<dbReference type="Proteomes" id="UP000276133">
    <property type="component" value="Unassembled WGS sequence"/>
</dbReference>
<proteinExistence type="predicted"/>
<name>A0A3M7T4K2_BRAPC</name>
<gene>
    <name evidence="1" type="ORF">BpHYR1_011377</name>
</gene>
<comment type="caution">
    <text evidence="1">The sequence shown here is derived from an EMBL/GenBank/DDBJ whole genome shotgun (WGS) entry which is preliminary data.</text>
</comment>
<dbReference type="AlphaFoldDB" id="A0A3M7T4K2"/>
<keyword evidence="2" id="KW-1185">Reference proteome</keyword>
<organism evidence="1 2">
    <name type="scientific">Brachionus plicatilis</name>
    <name type="common">Marine rotifer</name>
    <name type="synonym">Brachionus muelleri</name>
    <dbReference type="NCBI Taxonomy" id="10195"/>
    <lineage>
        <taxon>Eukaryota</taxon>
        <taxon>Metazoa</taxon>
        <taxon>Spiralia</taxon>
        <taxon>Gnathifera</taxon>
        <taxon>Rotifera</taxon>
        <taxon>Eurotatoria</taxon>
        <taxon>Monogononta</taxon>
        <taxon>Pseudotrocha</taxon>
        <taxon>Ploima</taxon>
        <taxon>Brachionidae</taxon>
        <taxon>Brachionus</taxon>
    </lineage>
</organism>